<dbReference type="PROSITE" id="PS00972">
    <property type="entry name" value="USP_1"/>
    <property type="match status" value="1"/>
</dbReference>
<feature type="domain" description="USP" evidence="13">
    <location>
        <begin position="308"/>
        <end position="544"/>
    </location>
</feature>
<evidence type="ECO:0000256" key="12">
    <source>
        <dbReference type="PROSITE-ProRule" id="PRU00502"/>
    </source>
</evidence>
<dbReference type="InterPro" id="IPR041432">
    <property type="entry name" value="UBP13_Znf-UBP_var"/>
</dbReference>
<dbReference type="InterPro" id="IPR001607">
    <property type="entry name" value="Znf_UBP"/>
</dbReference>
<dbReference type="PROSITE" id="PS50235">
    <property type="entry name" value="USP_3"/>
    <property type="match status" value="1"/>
</dbReference>
<dbReference type="STRING" id="4097.A0A1S4BUU3"/>
<dbReference type="InterPro" id="IPR038765">
    <property type="entry name" value="Papain-like_cys_pep_sf"/>
</dbReference>
<keyword evidence="11" id="KW-0862">Zinc</keyword>
<evidence type="ECO:0000256" key="1">
    <source>
        <dbReference type="ARBA" id="ARBA00000707"/>
    </source>
</evidence>
<keyword evidence="6" id="KW-0677">Repeat</keyword>
<dbReference type="GO" id="GO:0004843">
    <property type="term" value="F:cysteine-type deubiquitinase activity"/>
    <property type="evidence" value="ECO:0007669"/>
    <property type="project" value="UniProtKB-EC"/>
</dbReference>
<evidence type="ECO:0000259" key="13">
    <source>
        <dbReference type="PROSITE" id="PS50235"/>
    </source>
</evidence>
<evidence type="ECO:0000256" key="5">
    <source>
        <dbReference type="ARBA" id="ARBA00022723"/>
    </source>
</evidence>
<dbReference type="SMR" id="A0A1S4BUU3"/>
<keyword evidence="7 12" id="KW-0863">Zinc-finger</keyword>
<dbReference type="InterPro" id="IPR013083">
    <property type="entry name" value="Znf_RING/FYVE/PHD"/>
</dbReference>
<evidence type="ECO:0000256" key="9">
    <source>
        <dbReference type="ARBA" id="ARBA00022801"/>
    </source>
</evidence>
<evidence type="ECO:0000256" key="3">
    <source>
        <dbReference type="ARBA" id="ARBA00012759"/>
    </source>
</evidence>
<dbReference type="PANTHER" id="PTHR21646">
    <property type="entry name" value="UBIQUITIN CARBOXYL-TERMINAL HYDROLASE"/>
    <property type="match status" value="1"/>
</dbReference>
<dbReference type="Pfam" id="PF00443">
    <property type="entry name" value="UCH"/>
    <property type="match status" value="1"/>
</dbReference>
<dbReference type="GO" id="GO:0008270">
    <property type="term" value="F:zinc ion binding"/>
    <property type="evidence" value="ECO:0007669"/>
    <property type="project" value="UniProtKB-KW"/>
</dbReference>
<keyword evidence="9 15" id="KW-0378">Hydrolase</keyword>
<dbReference type="Pfam" id="PF17807">
    <property type="entry name" value="zf-UBP_var"/>
    <property type="match status" value="1"/>
</dbReference>
<evidence type="ECO:0000256" key="6">
    <source>
        <dbReference type="ARBA" id="ARBA00022737"/>
    </source>
</evidence>
<protein>
    <recommendedName>
        <fullName evidence="3">ubiquitinyl hydrolase 1</fullName>
        <ecNumber evidence="3">3.4.19.12</ecNumber>
    </recommendedName>
</protein>
<dbReference type="InterPro" id="IPR028889">
    <property type="entry name" value="USP"/>
</dbReference>
<evidence type="ECO:0000256" key="2">
    <source>
        <dbReference type="ARBA" id="ARBA00009085"/>
    </source>
</evidence>
<dbReference type="Gene3D" id="3.90.70.10">
    <property type="entry name" value="Cysteine proteinases"/>
    <property type="match status" value="1"/>
</dbReference>
<evidence type="ECO:0000256" key="4">
    <source>
        <dbReference type="ARBA" id="ARBA00022670"/>
    </source>
</evidence>
<keyword evidence="5" id="KW-0479">Metal-binding</keyword>
<dbReference type="PROSITE" id="PS50271">
    <property type="entry name" value="ZF_UBP"/>
    <property type="match status" value="1"/>
</dbReference>
<dbReference type="OrthoDB" id="361536at2759"/>
<reference evidence="15" key="1">
    <citation type="submission" date="2025-08" db="UniProtKB">
        <authorList>
            <consortium name="RefSeq"/>
        </authorList>
    </citation>
    <scope>IDENTIFICATION</scope>
</reference>
<keyword evidence="4" id="KW-0645">Protease</keyword>
<dbReference type="InterPro" id="IPR018200">
    <property type="entry name" value="USP_CS"/>
</dbReference>
<dbReference type="SUPFAM" id="SSF57850">
    <property type="entry name" value="RING/U-box"/>
    <property type="match status" value="1"/>
</dbReference>
<sequence length="544" mass="61079">MELLRSNLPRVRIPEPTNRIFKHECCISFDTPKSEGGLFVDMNTFLAFGRDYVGWNYEKTGNPVYLHIKQTKKTIAEDRPSKRPTLLAIGIDGGFDNSDPQYEESYEIVILPDYIALPFPSVELPEKVRLAVDATLMAEAAERKEQVASWTADKKLVSKYAMDLQQLDNGVVVPPMGWKCAKCDKTENLWLNLTDGSILCGRRNWDGTGGNDHAIDHYKEAGYPLAVKLGTITADLEGADVFSYPEDESILDPLLGQHLAHFGIDFSSLQKTEMTTAERELDQNINYDWNRIQETGQDVEPLFGPGYTGLVNLGNSCYLAATMQVVFSMRPFCSRYYVEQSLKAAFSVAPADPTVDLNMQLTKLAHGLLSGKYSVPVLEDDDKSSAPSSLKQEGIRPRMFKSVIAASHPEFSTMRQQDALEFFLHFIDQVDRMNIGNPNIDPSRSFKFGIEERLQCPSGKVAYNGRKDYILSLNIPLERVVNKRELADFQKLKAERAAEGKDVSTDEIVRPRVPLKDCLDCFSAPEEVHDFYSTALKARTTAIK</sequence>
<dbReference type="GO" id="GO:0006508">
    <property type="term" value="P:proteolysis"/>
    <property type="evidence" value="ECO:0007669"/>
    <property type="project" value="UniProtKB-KW"/>
</dbReference>
<dbReference type="EC" id="3.4.19.12" evidence="3"/>
<dbReference type="SMART" id="SM00290">
    <property type="entry name" value="ZnF_UBP"/>
    <property type="match status" value="1"/>
</dbReference>
<dbReference type="Pfam" id="PF02148">
    <property type="entry name" value="zf-UBP"/>
    <property type="match status" value="1"/>
</dbReference>
<comment type="similarity">
    <text evidence="2">Belongs to the peptidase C19 family.</text>
</comment>
<dbReference type="AlphaFoldDB" id="A0A1S4BUU3"/>
<dbReference type="SUPFAM" id="SSF54001">
    <property type="entry name" value="Cysteine proteinases"/>
    <property type="match status" value="1"/>
</dbReference>
<comment type="catalytic activity">
    <reaction evidence="1">
        <text>Thiol-dependent hydrolysis of ester, thioester, amide, peptide and isopeptide bonds formed by the C-terminal Gly of ubiquitin (a 76-residue protein attached to proteins as an intracellular targeting signal).</text>
        <dbReference type="EC" id="3.4.19.12"/>
    </reaction>
</comment>
<dbReference type="FunFam" id="3.30.40.10:FF:000371">
    <property type="entry name" value="Ubiquitin carboxyl-terminal hydrolase"/>
    <property type="match status" value="1"/>
</dbReference>
<dbReference type="RefSeq" id="XP_016492598.1">
    <property type="nucleotide sequence ID" value="XM_016637112.1"/>
</dbReference>
<evidence type="ECO:0000259" key="14">
    <source>
        <dbReference type="PROSITE" id="PS50271"/>
    </source>
</evidence>
<dbReference type="PANTHER" id="PTHR21646:SF10">
    <property type="entry name" value="UBIQUITIN CARBOXYL-TERMINAL HYDROLASE 14"/>
    <property type="match status" value="1"/>
</dbReference>
<name>A0A1S4BUU3_TOBAC</name>
<dbReference type="FunFam" id="3.30.40.10:FF:000026">
    <property type="entry name" value="Ubiquitin carboxyl-terminal hydrolase"/>
    <property type="match status" value="1"/>
</dbReference>
<proteinExistence type="inferred from homology"/>
<evidence type="ECO:0000256" key="7">
    <source>
        <dbReference type="ARBA" id="ARBA00022771"/>
    </source>
</evidence>
<gene>
    <name evidence="15" type="primary">LOC107812079</name>
</gene>
<dbReference type="InterPro" id="IPR050185">
    <property type="entry name" value="Ub_carboxyl-term_hydrolase"/>
</dbReference>
<keyword evidence="10" id="KW-0788">Thiol protease</keyword>
<evidence type="ECO:0000256" key="10">
    <source>
        <dbReference type="ARBA" id="ARBA00022807"/>
    </source>
</evidence>
<dbReference type="KEGG" id="nta:107812079"/>
<evidence type="ECO:0000313" key="15">
    <source>
        <dbReference type="RefSeq" id="XP_016492598.1"/>
    </source>
</evidence>
<dbReference type="Gene3D" id="3.30.40.10">
    <property type="entry name" value="Zinc/RING finger domain, C3HC4 (zinc finger)"/>
    <property type="match status" value="2"/>
</dbReference>
<organism evidence="15">
    <name type="scientific">Nicotiana tabacum</name>
    <name type="common">Common tobacco</name>
    <dbReference type="NCBI Taxonomy" id="4097"/>
    <lineage>
        <taxon>Eukaryota</taxon>
        <taxon>Viridiplantae</taxon>
        <taxon>Streptophyta</taxon>
        <taxon>Embryophyta</taxon>
        <taxon>Tracheophyta</taxon>
        <taxon>Spermatophyta</taxon>
        <taxon>Magnoliopsida</taxon>
        <taxon>eudicotyledons</taxon>
        <taxon>Gunneridae</taxon>
        <taxon>Pentapetalae</taxon>
        <taxon>asterids</taxon>
        <taxon>lamiids</taxon>
        <taxon>Solanales</taxon>
        <taxon>Solanaceae</taxon>
        <taxon>Nicotianoideae</taxon>
        <taxon>Nicotianeae</taxon>
        <taxon>Nicotiana</taxon>
    </lineage>
</organism>
<dbReference type="GO" id="GO:0016579">
    <property type="term" value="P:protein deubiquitination"/>
    <property type="evidence" value="ECO:0007669"/>
    <property type="project" value="InterPro"/>
</dbReference>
<dbReference type="PaxDb" id="4097-A0A1S4BUU3"/>
<evidence type="ECO:0000256" key="8">
    <source>
        <dbReference type="ARBA" id="ARBA00022786"/>
    </source>
</evidence>
<feature type="domain" description="UBP-type" evidence="14">
    <location>
        <begin position="156"/>
        <end position="266"/>
    </location>
</feature>
<accession>A0A1S4BUU3</accession>
<dbReference type="InterPro" id="IPR001394">
    <property type="entry name" value="Peptidase_C19_UCH"/>
</dbReference>
<keyword evidence="8" id="KW-0833">Ubl conjugation pathway</keyword>
<evidence type="ECO:0000256" key="11">
    <source>
        <dbReference type="ARBA" id="ARBA00022833"/>
    </source>
</evidence>